<sequence>MLKELIMMNSLFKGANSSCLFMVRMDKLNPLRSHSIGIKKAAAPVVSAKGKKKKKEVLSNNHFNLKESRLKKECRRQLGNPDQIPHIFKSHPNSPVRPQREHVCTGATPQGYSYLHCFPL</sequence>
<organism evidence="2 3">
    <name type="scientific">Caerostris darwini</name>
    <dbReference type="NCBI Taxonomy" id="1538125"/>
    <lineage>
        <taxon>Eukaryota</taxon>
        <taxon>Metazoa</taxon>
        <taxon>Ecdysozoa</taxon>
        <taxon>Arthropoda</taxon>
        <taxon>Chelicerata</taxon>
        <taxon>Arachnida</taxon>
        <taxon>Araneae</taxon>
        <taxon>Araneomorphae</taxon>
        <taxon>Entelegynae</taxon>
        <taxon>Araneoidea</taxon>
        <taxon>Araneidae</taxon>
        <taxon>Caerostris</taxon>
    </lineage>
</organism>
<dbReference type="Proteomes" id="UP001054837">
    <property type="component" value="Unassembled WGS sequence"/>
</dbReference>
<proteinExistence type="predicted"/>
<evidence type="ECO:0000313" key="2">
    <source>
        <dbReference type="EMBL" id="GIY28248.1"/>
    </source>
</evidence>
<keyword evidence="3" id="KW-1185">Reference proteome</keyword>
<evidence type="ECO:0000256" key="1">
    <source>
        <dbReference type="SAM" id="MobiDB-lite"/>
    </source>
</evidence>
<evidence type="ECO:0000313" key="3">
    <source>
        <dbReference type="Proteomes" id="UP001054837"/>
    </source>
</evidence>
<name>A0AAV4S8E0_9ARAC</name>
<reference evidence="2 3" key="1">
    <citation type="submission" date="2021-06" db="EMBL/GenBank/DDBJ databases">
        <title>Caerostris darwini draft genome.</title>
        <authorList>
            <person name="Kono N."/>
            <person name="Arakawa K."/>
        </authorList>
    </citation>
    <scope>NUCLEOTIDE SEQUENCE [LARGE SCALE GENOMIC DNA]</scope>
</reference>
<accession>A0AAV4S8E0</accession>
<dbReference type="AlphaFoldDB" id="A0AAV4S8E0"/>
<comment type="caution">
    <text evidence="2">The sequence shown here is derived from an EMBL/GenBank/DDBJ whole genome shotgun (WGS) entry which is preliminary data.</text>
</comment>
<dbReference type="EMBL" id="BPLQ01007158">
    <property type="protein sequence ID" value="GIY28248.1"/>
    <property type="molecule type" value="Genomic_DNA"/>
</dbReference>
<feature type="region of interest" description="Disordered" evidence="1">
    <location>
        <begin position="81"/>
        <end position="101"/>
    </location>
</feature>
<gene>
    <name evidence="2" type="ORF">CDAR_511081</name>
</gene>
<protein>
    <submittedName>
        <fullName evidence="2">Uncharacterized protein</fullName>
    </submittedName>
</protein>